<reference evidence="6" key="1">
    <citation type="submission" date="2021-01" db="EMBL/GenBank/DDBJ databases">
        <authorList>
            <person name="Li R."/>
            <person name="Bekaert M."/>
        </authorList>
    </citation>
    <scope>NUCLEOTIDE SEQUENCE</scope>
    <source>
        <strain evidence="6">Farmed</strain>
    </source>
</reference>
<evidence type="ECO:0000256" key="3">
    <source>
        <dbReference type="ARBA" id="ARBA00022989"/>
    </source>
</evidence>
<dbReference type="PANTHER" id="PTHR19282:SF544">
    <property type="entry name" value="TETRASPANIN"/>
    <property type="match status" value="1"/>
</dbReference>
<gene>
    <name evidence="6" type="ORF">SPHA_51883</name>
</gene>
<dbReference type="GO" id="GO:0005886">
    <property type="term" value="C:plasma membrane"/>
    <property type="evidence" value="ECO:0007669"/>
    <property type="project" value="TreeGrafter"/>
</dbReference>
<dbReference type="EMBL" id="CAHIKZ030003178">
    <property type="protein sequence ID" value="CAE1297233.1"/>
    <property type="molecule type" value="Genomic_DNA"/>
</dbReference>
<feature type="transmembrane region" description="Helical" evidence="5">
    <location>
        <begin position="20"/>
        <end position="43"/>
    </location>
</feature>
<comment type="subcellular location">
    <subcellularLocation>
        <location evidence="1">Membrane</location>
        <topology evidence="1">Multi-pass membrane protein</topology>
    </subcellularLocation>
</comment>
<dbReference type="OrthoDB" id="6090972at2759"/>
<proteinExistence type="predicted"/>
<dbReference type="Proteomes" id="UP000597762">
    <property type="component" value="Unassembled WGS sequence"/>
</dbReference>
<evidence type="ECO:0000256" key="5">
    <source>
        <dbReference type="SAM" id="Phobius"/>
    </source>
</evidence>
<protein>
    <recommendedName>
        <fullName evidence="8">Tetraspanin</fullName>
    </recommendedName>
</protein>
<dbReference type="AlphaFoldDB" id="A0A812DFC2"/>
<keyword evidence="7" id="KW-1185">Reference proteome</keyword>
<evidence type="ECO:0008006" key="8">
    <source>
        <dbReference type="Google" id="ProtNLM"/>
    </source>
</evidence>
<accession>A0A812DFC2</accession>
<feature type="transmembrane region" description="Helical" evidence="5">
    <location>
        <begin position="145"/>
        <end position="167"/>
    </location>
</feature>
<dbReference type="PANTHER" id="PTHR19282">
    <property type="entry name" value="TETRASPANIN"/>
    <property type="match status" value="1"/>
</dbReference>
<sequence length="174" mass="19420">MQASLVSNYHLFNEHLRAPAALTIFFWRLTLLLALLALLSVYFEATVYCLSHALSLIGDSLRLAESRFTSDHFAGSTWNSVQRELKCCGVDNYEEWFSYLGNSSVPDSCCTLYAIDCGKVALKAGNFYPTSCANAISKWAENNGIYIAILVTFIIIFQLLSLFLSILTKFSSLD</sequence>
<dbReference type="InterPro" id="IPR018499">
    <property type="entry name" value="Tetraspanin/Peripherin"/>
</dbReference>
<keyword evidence="3 5" id="KW-1133">Transmembrane helix</keyword>
<keyword evidence="4 5" id="KW-0472">Membrane</keyword>
<evidence type="ECO:0000256" key="2">
    <source>
        <dbReference type="ARBA" id="ARBA00022692"/>
    </source>
</evidence>
<dbReference type="Gene3D" id="1.10.1450.10">
    <property type="entry name" value="Tetraspanin"/>
    <property type="match status" value="1"/>
</dbReference>
<dbReference type="InterPro" id="IPR008952">
    <property type="entry name" value="Tetraspanin_EC2_sf"/>
</dbReference>
<evidence type="ECO:0000313" key="7">
    <source>
        <dbReference type="Proteomes" id="UP000597762"/>
    </source>
</evidence>
<dbReference type="Pfam" id="PF00335">
    <property type="entry name" value="Tetraspanin"/>
    <property type="match status" value="1"/>
</dbReference>
<keyword evidence="2 5" id="KW-0812">Transmembrane</keyword>
<name>A0A812DFC2_ACAPH</name>
<evidence type="ECO:0000256" key="4">
    <source>
        <dbReference type="ARBA" id="ARBA00023136"/>
    </source>
</evidence>
<comment type="caution">
    <text evidence="6">The sequence shown here is derived from an EMBL/GenBank/DDBJ whole genome shotgun (WGS) entry which is preliminary data.</text>
</comment>
<evidence type="ECO:0000256" key="1">
    <source>
        <dbReference type="ARBA" id="ARBA00004141"/>
    </source>
</evidence>
<evidence type="ECO:0000313" key="6">
    <source>
        <dbReference type="EMBL" id="CAE1297233.1"/>
    </source>
</evidence>
<organism evidence="6 7">
    <name type="scientific">Acanthosepion pharaonis</name>
    <name type="common">Pharaoh cuttlefish</name>
    <name type="synonym">Sepia pharaonis</name>
    <dbReference type="NCBI Taxonomy" id="158019"/>
    <lineage>
        <taxon>Eukaryota</taxon>
        <taxon>Metazoa</taxon>
        <taxon>Spiralia</taxon>
        <taxon>Lophotrochozoa</taxon>
        <taxon>Mollusca</taxon>
        <taxon>Cephalopoda</taxon>
        <taxon>Coleoidea</taxon>
        <taxon>Decapodiformes</taxon>
        <taxon>Sepiida</taxon>
        <taxon>Sepiina</taxon>
        <taxon>Sepiidae</taxon>
        <taxon>Acanthosepion</taxon>
    </lineage>
</organism>
<dbReference type="SUPFAM" id="SSF48652">
    <property type="entry name" value="Tetraspanin"/>
    <property type="match status" value="1"/>
</dbReference>